<sequence>MIRISENQEKGLYKDNLIKELREIINVYEKMANYLMQEALEEKLTEEEAIYLSEKEEEYRQRKQEELLEEVLKNEL</sequence>
<comment type="caution">
    <text evidence="1">The sequence shown here is derived from an EMBL/GenBank/DDBJ whole genome shotgun (WGS) entry which is preliminary data.</text>
</comment>
<organism evidence="1">
    <name type="scientific">Dictyoglomus turgidum</name>
    <dbReference type="NCBI Taxonomy" id="513050"/>
    <lineage>
        <taxon>Bacteria</taxon>
        <taxon>Pseudomonadati</taxon>
        <taxon>Dictyoglomota</taxon>
        <taxon>Dictyoglomia</taxon>
        <taxon>Dictyoglomales</taxon>
        <taxon>Dictyoglomaceae</taxon>
        <taxon>Dictyoglomus</taxon>
    </lineage>
</organism>
<dbReference type="EMBL" id="DTGA01000001">
    <property type="protein sequence ID" value="HGB30258.1"/>
    <property type="molecule type" value="Genomic_DNA"/>
</dbReference>
<reference evidence="1" key="1">
    <citation type="journal article" date="2020" name="mSystems">
        <title>Genome- and Community-Level Interaction Insights into Carbon Utilization and Element Cycling Functions of Hydrothermarchaeota in Hydrothermal Sediment.</title>
        <authorList>
            <person name="Zhou Z."/>
            <person name="Liu Y."/>
            <person name="Xu W."/>
            <person name="Pan J."/>
            <person name="Luo Z.H."/>
            <person name="Li M."/>
        </authorList>
    </citation>
    <scope>NUCLEOTIDE SEQUENCE [LARGE SCALE GENOMIC DNA]</scope>
    <source>
        <strain evidence="1">SpSt-751</strain>
    </source>
</reference>
<dbReference type="AlphaFoldDB" id="A0A7C3SM75"/>
<gene>
    <name evidence="1" type="ORF">ENV35_00090</name>
</gene>
<evidence type="ECO:0000313" key="1">
    <source>
        <dbReference type="EMBL" id="HGB30258.1"/>
    </source>
</evidence>
<protein>
    <submittedName>
        <fullName evidence="1">Uncharacterized protein</fullName>
    </submittedName>
</protein>
<proteinExistence type="predicted"/>
<accession>A0A7C3SM75</accession>
<name>A0A7C3SM75_9BACT</name>